<evidence type="ECO:0000313" key="16">
    <source>
        <dbReference type="Proteomes" id="UP000824260"/>
    </source>
</evidence>
<dbReference type="PRINTS" id="PR00148">
    <property type="entry name" value="ENOLASE"/>
</dbReference>
<comment type="similarity">
    <text evidence="2">Belongs to the enolase family.</text>
</comment>
<dbReference type="AlphaFoldDB" id="A0A9D0ZP35"/>
<evidence type="ECO:0000259" key="13">
    <source>
        <dbReference type="SMART" id="SM01192"/>
    </source>
</evidence>
<comment type="pathway">
    <text evidence="1">Carbohydrate degradation; glycolysis; pyruvate from D-glyceraldehyde 3-phosphate: step 4/5.</text>
</comment>
<keyword evidence="5" id="KW-0964">Secreted</keyword>
<gene>
    <name evidence="15" type="ORF">IAA52_11680</name>
</gene>
<evidence type="ECO:0000256" key="11">
    <source>
        <dbReference type="PIRSR" id="PIRSR001400-1"/>
    </source>
</evidence>
<evidence type="ECO:0000256" key="2">
    <source>
        <dbReference type="ARBA" id="ARBA00009604"/>
    </source>
</evidence>
<dbReference type="InterPro" id="IPR036849">
    <property type="entry name" value="Enolase-like_C_sf"/>
</dbReference>
<sequence>MSKKNIKRIYAQQVFTPRHVMGVEAIVETEGGHIGRATCNSGVSVGTHEVKFAYDGGNRWGGRGVYSAVHAVNTLINDALCGMDVTRQYDLDQAMLAINGDGKAACGGNAIAAVSAALLKAGAKAQGVPLYRYIGGERACRLPVPAAAAFIGDNRWGGGVTNPGMKPSVSFQSYDFSSFSEASYAAWEVYTIWQEEMKKRDIPEGITFMYVIQKGKFKNSDEEIFELMANCIHRAGYDGRVGIQIDFASDTYYDREKKLYRGLLFEAPRDRDTMLDYYIKLINTYPFVSIEDPFYEDDYESHALLTRQVDIQVVGDDLFTTSKARMQKGIEAGACNTMLLKVNQVGTISDAFDAVQFAYDNGYGVMPCESRGEGADIADYCVGIGAGSVREQAILSPAANRFMEIEAELGAQATFWGKKGLKGKRFQG</sequence>
<dbReference type="GO" id="GO:0004634">
    <property type="term" value="F:phosphopyruvate hydratase activity"/>
    <property type="evidence" value="ECO:0007669"/>
    <property type="project" value="UniProtKB-EC"/>
</dbReference>
<evidence type="ECO:0000256" key="5">
    <source>
        <dbReference type="ARBA" id="ARBA00022525"/>
    </source>
</evidence>
<evidence type="ECO:0000256" key="6">
    <source>
        <dbReference type="ARBA" id="ARBA00022723"/>
    </source>
</evidence>
<feature type="active site" description="Proton donor" evidence="11">
    <location>
        <position position="204"/>
    </location>
</feature>
<dbReference type="InterPro" id="IPR020811">
    <property type="entry name" value="Enolase_N"/>
</dbReference>
<evidence type="ECO:0000256" key="3">
    <source>
        <dbReference type="ARBA" id="ARBA00012058"/>
    </source>
</evidence>
<dbReference type="SUPFAM" id="SSF54826">
    <property type="entry name" value="Enolase N-terminal domain-like"/>
    <property type="match status" value="1"/>
</dbReference>
<comment type="caution">
    <text evidence="15">The sequence shown here is derived from an EMBL/GenBank/DDBJ whole genome shotgun (WGS) entry which is preliminary data.</text>
</comment>
<feature type="binding site" evidence="12">
    <location>
        <position position="316"/>
    </location>
    <ligand>
        <name>Mg(2+)</name>
        <dbReference type="ChEBI" id="CHEBI:18420"/>
    </ligand>
</feature>
<proteinExistence type="inferred from homology"/>
<dbReference type="InterPro" id="IPR020809">
    <property type="entry name" value="Enolase_CS"/>
</dbReference>
<dbReference type="SMART" id="SM01193">
    <property type="entry name" value="Enolase_N"/>
    <property type="match status" value="1"/>
</dbReference>
<dbReference type="Proteomes" id="UP000824260">
    <property type="component" value="Unassembled WGS sequence"/>
</dbReference>
<dbReference type="PANTHER" id="PTHR11902:SF1">
    <property type="entry name" value="ENOLASE"/>
    <property type="match status" value="1"/>
</dbReference>
<reference evidence="15" key="2">
    <citation type="journal article" date="2021" name="PeerJ">
        <title>Extensive microbial diversity within the chicken gut microbiome revealed by metagenomics and culture.</title>
        <authorList>
            <person name="Gilroy R."/>
            <person name="Ravi A."/>
            <person name="Getino M."/>
            <person name="Pursley I."/>
            <person name="Horton D.L."/>
            <person name="Alikhan N.F."/>
            <person name="Baker D."/>
            <person name="Gharbi K."/>
            <person name="Hall N."/>
            <person name="Watson M."/>
            <person name="Adriaenssens E.M."/>
            <person name="Foster-Nyarko E."/>
            <person name="Jarju S."/>
            <person name="Secka A."/>
            <person name="Antonio M."/>
            <person name="Oren A."/>
            <person name="Chaudhuri R.R."/>
            <person name="La Ragione R."/>
            <person name="Hildebrand F."/>
            <person name="Pallen M.J."/>
        </authorList>
    </citation>
    <scope>NUCLEOTIDE SEQUENCE</scope>
    <source>
        <strain evidence="15">ChiSjej6B24-2974</strain>
    </source>
</reference>
<organism evidence="15 16">
    <name type="scientific">Candidatus Pullichristensenella stercorigallinarum</name>
    <dbReference type="NCBI Taxonomy" id="2840909"/>
    <lineage>
        <taxon>Bacteria</taxon>
        <taxon>Bacillati</taxon>
        <taxon>Bacillota</taxon>
        <taxon>Clostridia</taxon>
        <taxon>Candidatus Pullichristensenella</taxon>
    </lineage>
</organism>
<dbReference type="EC" id="4.2.1.11" evidence="3"/>
<accession>A0A9D0ZP35</accession>
<comment type="catalytic activity">
    <reaction evidence="10">
        <text>(2R)-2-phosphoglycerate = phosphoenolpyruvate + H2O</text>
        <dbReference type="Rhea" id="RHEA:10164"/>
        <dbReference type="ChEBI" id="CHEBI:15377"/>
        <dbReference type="ChEBI" id="CHEBI:58289"/>
        <dbReference type="ChEBI" id="CHEBI:58702"/>
        <dbReference type="EC" id="4.2.1.11"/>
    </reaction>
    <physiologicalReaction direction="left-to-right" evidence="10">
        <dbReference type="Rhea" id="RHEA:10165"/>
    </physiologicalReaction>
</comment>
<dbReference type="GO" id="GO:0000015">
    <property type="term" value="C:phosphopyruvate hydratase complex"/>
    <property type="evidence" value="ECO:0007669"/>
    <property type="project" value="InterPro"/>
</dbReference>
<evidence type="ECO:0000256" key="9">
    <source>
        <dbReference type="ARBA" id="ARBA00023239"/>
    </source>
</evidence>
<feature type="domain" description="Enolase N-terminal" evidence="14">
    <location>
        <begin position="6"/>
        <end position="134"/>
    </location>
</feature>
<keyword evidence="7 12" id="KW-0460">Magnesium</keyword>
<evidence type="ECO:0000256" key="10">
    <source>
        <dbReference type="ARBA" id="ARBA00048951"/>
    </source>
</evidence>
<dbReference type="InterPro" id="IPR020810">
    <property type="entry name" value="Enolase_C"/>
</dbReference>
<evidence type="ECO:0000256" key="8">
    <source>
        <dbReference type="ARBA" id="ARBA00023152"/>
    </source>
</evidence>
<dbReference type="PANTHER" id="PTHR11902">
    <property type="entry name" value="ENOLASE"/>
    <property type="match status" value="1"/>
</dbReference>
<evidence type="ECO:0000256" key="1">
    <source>
        <dbReference type="ARBA" id="ARBA00005031"/>
    </source>
</evidence>
<feature type="active site" description="Proton acceptor" evidence="11">
    <location>
        <position position="341"/>
    </location>
</feature>
<dbReference type="GO" id="GO:0006096">
    <property type="term" value="P:glycolytic process"/>
    <property type="evidence" value="ECO:0007669"/>
    <property type="project" value="UniProtKB-KW"/>
</dbReference>
<dbReference type="SFLD" id="SFLDS00001">
    <property type="entry name" value="Enolase"/>
    <property type="match status" value="1"/>
</dbReference>
<dbReference type="Pfam" id="PF03952">
    <property type="entry name" value="Enolase_N"/>
    <property type="match status" value="1"/>
</dbReference>
<dbReference type="PIRSF" id="PIRSF001400">
    <property type="entry name" value="Enolase"/>
    <property type="match status" value="1"/>
</dbReference>
<evidence type="ECO:0000313" key="15">
    <source>
        <dbReference type="EMBL" id="HIQ83747.1"/>
    </source>
</evidence>
<feature type="domain" description="Enolase C-terminal TIM barrel" evidence="13">
    <location>
        <begin position="168"/>
        <end position="423"/>
    </location>
</feature>
<evidence type="ECO:0000256" key="7">
    <source>
        <dbReference type="ARBA" id="ARBA00022842"/>
    </source>
</evidence>
<dbReference type="InterPro" id="IPR000941">
    <property type="entry name" value="Enolase"/>
</dbReference>
<dbReference type="PROSITE" id="PS00164">
    <property type="entry name" value="ENOLASE"/>
    <property type="match status" value="1"/>
</dbReference>
<keyword evidence="6 12" id="KW-0479">Metal-binding</keyword>
<dbReference type="Gene3D" id="3.20.20.120">
    <property type="entry name" value="Enolase-like C-terminal domain"/>
    <property type="match status" value="1"/>
</dbReference>
<feature type="binding site" evidence="12">
    <location>
        <position position="291"/>
    </location>
    <ligand>
        <name>Mg(2+)</name>
        <dbReference type="ChEBI" id="CHEBI:18420"/>
    </ligand>
</feature>
<comment type="cofactor">
    <cofactor evidence="12">
        <name>Mg(2+)</name>
        <dbReference type="ChEBI" id="CHEBI:18420"/>
    </cofactor>
    <text evidence="12">Mg(2+) is required for catalysis and for stabilizing the dimer.</text>
</comment>
<dbReference type="Gene3D" id="3.30.390.10">
    <property type="entry name" value="Enolase-like, N-terminal domain"/>
    <property type="match status" value="1"/>
</dbReference>
<dbReference type="Pfam" id="PF00113">
    <property type="entry name" value="Enolase_C"/>
    <property type="match status" value="1"/>
</dbReference>
<dbReference type="EMBL" id="DVFZ01000107">
    <property type="protein sequence ID" value="HIQ83747.1"/>
    <property type="molecule type" value="Genomic_DNA"/>
</dbReference>
<evidence type="ECO:0000256" key="12">
    <source>
        <dbReference type="PIRSR" id="PIRSR001400-3"/>
    </source>
</evidence>
<feature type="binding site" evidence="12">
    <location>
        <position position="250"/>
    </location>
    <ligand>
        <name>Mg(2+)</name>
        <dbReference type="ChEBI" id="CHEBI:18420"/>
    </ligand>
</feature>
<reference evidence="15" key="1">
    <citation type="submission" date="2020-10" db="EMBL/GenBank/DDBJ databases">
        <authorList>
            <person name="Gilroy R."/>
        </authorList>
    </citation>
    <scope>NUCLEOTIDE SEQUENCE</scope>
    <source>
        <strain evidence="15">ChiSjej6B24-2974</strain>
    </source>
</reference>
<dbReference type="GO" id="GO:0000287">
    <property type="term" value="F:magnesium ion binding"/>
    <property type="evidence" value="ECO:0007669"/>
    <property type="project" value="InterPro"/>
</dbReference>
<name>A0A9D0ZP35_9FIRM</name>
<evidence type="ECO:0000259" key="14">
    <source>
        <dbReference type="SMART" id="SM01193"/>
    </source>
</evidence>
<protein>
    <recommendedName>
        <fullName evidence="4">Enolase</fullName>
        <ecNumber evidence="3">4.2.1.11</ecNumber>
    </recommendedName>
</protein>
<dbReference type="SUPFAM" id="SSF51604">
    <property type="entry name" value="Enolase C-terminal domain-like"/>
    <property type="match status" value="1"/>
</dbReference>
<keyword evidence="9" id="KW-0456">Lyase</keyword>
<keyword evidence="8" id="KW-0324">Glycolysis</keyword>
<dbReference type="InterPro" id="IPR029017">
    <property type="entry name" value="Enolase-like_N"/>
</dbReference>
<evidence type="ECO:0000256" key="4">
    <source>
        <dbReference type="ARBA" id="ARBA00017068"/>
    </source>
</evidence>
<dbReference type="SMART" id="SM01192">
    <property type="entry name" value="Enolase_C"/>
    <property type="match status" value="1"/>
</dbReference>